<dbReference type="FunFam" id="1.25.40.10:FF:001810">
    <property type="entry name" value="Pentatricopeptide repeat-containing protein mitochondrial"/>
    <property type="match status" value="1"/>
</dbReference>
<dbReference type="Pfam" id="PF13041">
    <property type="entry name" value="PPR_2"/>
    <property type="match status" value="2"/>
</dbReference>
<gene>
    <name evidence="3" type="ORF">RJ641_003939</name>
</gene>
<sequence>MPSFIYNINSKILCLGRQGKIHEARELFDKMPQRDSFSYSTMIGLYLKNNDFLKAETLFKSMPQKNNVAEAAMIDGYAKVGRMEEARKVFDYMSDKNVYAWNSLISGYFRIGRVYEAAKLFDQMPTKNVVSWTIFLMGFSRNGLIDQARDAFDHMPEKNVVAWTAMVKSYVENGQLDEARRIFDGMPQRNLYSWNIMLSAYLDNGKVTEAIGIFNLMADRNEVSWTSMVTGLAKNGWTRHARAYFDQMPKKDIAAWNAMITAYADDGLMVEARHLFNVMTERNTVTWNALIDGYAKNGPPNEALKHLILMRQFGVSPTETTLTSALTSCGGMLEIMQAHSLAINLGFDHEISFANALVTMYSKCGDISSACLTFENIYVKDVVSWTAMILAYANHGCGSHALHIFACMLKSGTRPDAITFVGVLSACAHAGLVKKGENIFDSMSRVYDVQPKAEHYACLIDILGRAGLVNKAAEVVLQMPSSERDGPVLGAVLGACKLHGDIELASHMGEKLIELESASSGSYVLLANIYAAGGKWEELAAVRKKMKEKMVKKVPGFSQIEVNGKTHMFLVGDRTHPEVDEIHKMLQETLLPSMQDMVGYEILCAFE</sequence>
<dbReference type="NCBIfam" id="TIGR00756">
    <property type="entry name" value="PPR"/>
    <property type="match status" value="10"/>
</dbReference>
<feature type="repeat" description="PPR" evidence="2">
    <location>
        <begin position="35"/>
        <end position="69"/>
    </location>
</feature>
<dbReference type="InterPro" id="IPR002885">
    <property type="entry name" value="PPR_rpt"/>
</dbReference>
<reference evidence="3 4" key="1">
    <citation type="submission" date="2023-12" db="EMBL/GenBank/DDBJ databases">
        <title>A high-quality genome assembly for Dillenia turbinata (Dilleniales).</title>
        <authorList>
            <person name="Chanderbali A."/>
        </authorList>
    </citation>
    <scope>NUCLEOTIDE SEQUENCE [LARGE SCALE GENOMIC DNA]</scope>
    <source>
        <strain evidence="3">LSX21</strain>
        <tissue evidence="3">Leaf</tissue>
    </source>
</reference>
<comment type="caution">
    <text evidence="3">The sequence shown here is derived from an EMBL/GenBank/DDBJ whole genome shotgun (WGS) entry which is preliminary data.</text>
</comment>
<dbReference type="PANTHER" id="PTHR47926:SF380">
    <property type="entry name" value="PENTATRICOPEPTIDE REPEAT-CONTAINING PROTEIN"/>
    <property type="match status" value="1"/>
</dbReference>
<feature type="repeat" description="PPR" evidence="2">
    <location>
        <begin position="283"/>
        <end position="317"/>
    </location>
</feature>
<feature type="repeat" description="PPR" evidence="2">
    <location>
        <begin position="221"/>
        <end position="255"/>
    </location>
</feature>
<dbReference type="InterPro" id="IPR046848">
    <property type="entry name" value="E_motif"/>
</dbReference>
<dbReference type="InterPro" id="IPR011990">
    <property type="entry name" value="TPR-like_helical_dom_sf"/>
</dbReference>
<dbReference type="PANTHER" id="PTHR47926">
    <property type="entry name" value="PENTATRICOPEPTIDE REPEAT-CONTAINING PROTEIN"/>
    <property type="match status" value="1"/>
</dbReference>
<dbReference type="EMBL" id="JBAMMX010000012">
    <property type="protein sequence ID" value="KAK6929845.1"/>
    <property type="molecule type" value="Genomic_DNA"/>
</dbReference>
<evidence type="ECO:0000256" key="1">
    <source>
        <dbReference type="ARBA" id="ARBA00022737"/>
    </source>
</evidence>
<dbReference type="Gene3D" id="1.25.40.10">
    <property type="entry name" value="Tetratricopeptide repeat domain"/>
    <property type="match status" value="5"/>
</dbReference>
<name>A0AAN8V936_9MAGN</name>
<keyword evidence="4" id="KW-1185">Reference proteome</keyword>
<evidence type="ECO:0000256" key="2">
    <source>
        <dbReference type="PROSITE-ProRule" id="PRU00708"/>
    </source>
</evidence>
<dbReference type="Proteomes" id="UP001370490">
    <property type="component" value="Unassembled WGS sequence"/>
</dbReference>
<dbReference type="InterPro" id="IPR046960">
    <property type="entry name" value="PPR_At4g14850-like_plant"/>
</dbReference>
<keyword evidence="1" id="KW-0677">Repeat</keyword>
<feature type="repeat" description="PPR" evidence="2">
    <location>
        <begin position="159"/>
        <end position="193"/>
    </location>
</feature>
<dbReference type="FunFam" id="1.25.40.10:FF:000125">
    <property type="entry name" value="Pentatricopeptide repeat-containing protein"/>
    <property type="match status" value="1"/>
</dbReference>
<evidence type="ECO:0000313" key="4">
    <source>
        <dbReference type="Proteomes" id="UP001370490"/>
    </source>
</evidence>
<dbReference type="PROSITE" id="PS51375">
    <property type="entry name" value="PPR"/>
    <property type="match status" value="6"/>
</dbReference>
<accession>A0AAN8V936</accession>
<dbReference type="Pfam" id="PF12854">
    <property type="entry name" value="PPR_1"/>
    <property type="match status" value="1"/>
</dbReference>
<protein>
    <submittedName>
        <fullName evidence="3">Pentatricopeptide repeat</fullName>
    </submittedName>
</protein>
<evidence type="ECO:0000313" key="3">
    <source>
        <dbReference type="EMBL" id="KAK6929845.1"/>
    </source>
</evidence>
<organism evidence="3 4">
    <name type="scientific">Dillenia turbinata</name>
    <dbReference type="NCBI Taxonomy" id="194707"/>
    <lineage>
        <taxon>Eukaryota</taxon>
        <taxon>Viridiplantae</taxon>
        <taxon>Streptophyta</taxon>
        <taxon>Embryophyta</taxon>
        <taxon>Tracheophyta</taxon>
        <taxon>Spermatophyta</taxon>
        <taxon>Magnoliopsida</taxon>
        <taxon>eudicotyledons</taxon>
        <taxon>Gunneridae</taxon>
        <taxon>Pentapetalae</taxon>
        <taxon>Dilleniales</taxon>
        <taxon>Dilleniaceae</taxon>
        <taxon>Dillenia</taxon>
    </lineage>
</organism>
<dbReference type="GO" id="GO:0003723">
    <property type="term" value="F:RNA binding"/>
    <property type="evidence" value="ECO:0007669"/>
    <property type="project" value="InterPro"/>
</dbReference>
<dbReference type="GO" id="GO:0048731">
    <property type="term" value="P:system development"/>
    <property type="evidence" value="ECO:0007669"/>
    <property type="project" value="UniProtKB-ARBA"/>
</dbReference>
<feature type="repeat" description="PPR" evidence="2">
    <location>
        <begin position="97"/>
        <end position="131"/>
    </location>
</feature>
<proteinExistence type="predicted"/>
<dbReference type="AlphaFoldDB" id="A0AAN8V936"/>
<dbReference type="Pfam" id="PF20431">
    <property type="entry name" value="E_motif"/>
    <property type="match status" value="1"/>
</dbReference>
<feature type="repeat" description="PPR" evidence="2">
    <location>
        <begin position="381"/>
        <end position="415"/>
    </location>
</feature>
<dbReference type="Pfam" id="PF01535">
    <property type="entry name" value="PPR"/>
    <property type="match status" value="7"/>
</dbReference>
<dbReference type="GO" id="GO:0009451">
    <property type="term" value="P:RNA modification"/>
    <property type="evidence" value="ECO:0007669"/>
    <property type="project" value="InterPro"/>
</dbReference>
<dbReference type="SUPFAM" id="SSF48452">
    <property type="entry name" value="TPR-like"/>
    <property type="match status" value="1"/>
</dbReference>